<dbReference type="AlphaFoldDB" id="A0AAV4K730"/>
<sequence length="189" mass="19962">MLALLAFGAWTFVVKPARDFVAGWQTPPTQSAAARPPAAQGDVNAPLTQADVQKFVRVRREVRVALGTSFSDLQRVWQDIQAGQSPNLIQLAAVMRQTAGNVGAARQTQQAALAREGLSNERYAVVRAGVNRALGLPSVDLVKAAEGLQTGQLPDLNTTVKPATAQEKALVAPFDKELRASAAAGLLGL</sequence>
<reference evidence="2" key="1">
    <citation type="journal article" date="2014" name="Int. J. Syst. Evol. Microbiol.">
        <title>Complete genome of a new Firmicutes species belonging to the dominant human colonic microbiota ('Ruminococcus bicirculans') reveals two chromosomes and a selective capacity to utilize plant glucans.</title>
        <authorList>
            <consortium name="NISC Comparative Sequencing Program"/>
            <person name="Wegmann U."/>
            <person name="Louis P."/>
            <person name="Goesmann A."/>
            <person name="Henrissat B."/>
            <person name="Duncan S.H."/>
            <person name="Flint H.J."/>
        </authorList>
    </citation>
    <scope>NUCLEOTIDE SEQUENCE</scope>
    <source>
        <strain evidence="2">CGMCC 1.8884</strain>
    </source>
</reference>
<reference evidence="3" key="3">
    <citation type="journal article" date="2019" name="Int. J. Syst. Evol. Microbiol.">
        <title>The Global Catalogue of Microorganisms (GCM) 10K type strain sequencing project: providing services to taxonomists for standard genome sequencing and annotation.</title>
        <authorList>
            <consortium name="The Broad Institute Genomics Platform"/>
            <consortium name="The Broad Institute Genome Sequencing Center for Infectious Disease"/>
            <person name="Wu L."/>
            <person name="Ma J."/>
        </authorList>
    </citation>
    <scope>NUCLEOTIDE SEQUENCE [LARGE SCALE GENOMIC DNA]</scope>
    <source>
        <strain evidence="3">CGMCC 1.8884</strain>
    </source>
</reference>
<keyword evidence="3" id="KW-1185">Reference proteome</keyword>
<dbReference type="RefSeq" id="WP_017871358.1">
    <property type="nucleotide sequence ID" value="NZ_BMLZ01000051.1"/>
</dbReference>
<reference evidence="1" key="4">
    <citation type="submission" date="2023-08" db="EMBL/GenBank/DDBJ databases">
        <authorList>
            <person name="Sun Q."/>
            <person name="Zhou Y."/>
        </authorList>
    </citation>
    <scope>NUCLEOTIDE SEQUENCE</scope>
    <source>
        <strain evidence="2">CGMCC 1.8884</strain>
        <strain evidence="1">CGMCC 1.8885</strain>
    </source>
</reference>
<dbReference type="Proteomes" id="UP000630135">
    <property type="component" value="Unassembled WGS sequence"/>
</dbReference>
<evidence type="ECO:0000313" key="3">
    <source>
        <dbReference type="Proteomes" id="UP000630135"/>
    </source>
</evidence>
<evidence type="ECO:0000313" key="2">
    <source>
        <dbReference type="EMBL" id="GGP31100.1"/>
    </source>
</evidence>
<proteinExistence type="predicted"/>
<evidence type="ECO:0000313" key="1">
    <source>
        <dbReference type="EMBL" id="GGI91241.1"/>
    </source>
</evidence>
<dbReference type="EMBL" id="BMLZ01000051">
    <property type="protein sequence ID" value="GGP31100.1"/>
    <property type="molecule type" value="Genomic_DNA"/>
</dbReference>
<name>A0AAV4K730_9DEIO</name>
<dbReference type="Proteomes" id="UP000652720">
    <property type="component" value="Unassembled WGS sequence"/>
</dbReference>
<dbReference type="GeneID" id="59163590"/>
<protein>
    <submittedName>
        <fullName evidence="1">Uncharacterized protein</fullName>
    </submittedName>
</protein>
<comment type="caution">
    <text evidence="1">The sequence shown here is derived from an EMBL/GenBank/DDBJ whole genome shotgun (WGS) entry which is preliminary data.</text>
</comment>
<organism evidence="1 4">
    <name type="scientific">Deinococcus wulumuqiensis</name>
    <dbReference type="NCBI Taxonomy" id="980427"/>
    <lineage>
        <taxon>Bacteria</taxon>
        <taxon>Thermotogati</taxon>
        <taxon>Deinococcota</taxon>
        <taxon>Deinococci</taxon>
        <taxon>Deinococcales</taxon>
        <taxon>Deinococcaceae</taxon>
        <taxon>Deinococcus</taxon>
    </lineage>
</organism>
<dbReference type="EMBL" id="BMMA01000036">
    <property type="protein sequence ID" value="GGI91241.1"/>
    <property type="molecule type" value="Genomic_DNA"/>
</dbReference>
<gene>
    <name evidence="2" type="ORF">GCM10008021_27510</name>
    <name evidence="1" type="ORF">GCM10010914_27010</name>
</gene>
<reference evidence="1" key="2">
    <citation type="journal article" date="2014" name="Int. J. Syst. Evol. Microbiol.">
        <title>Complete genome sequence of Corynebacterium casei LMG S-19264T (=DSM 44701T), isolated from a smear-ripened cheese.</title>
        <authorList>
            <consortium name="US DOE Joint Genome Institute (JGI-PGF)"/>
            <person name="Walter F."/>
            <person name="Albersmeier A."/>
            <person name="Kalinowski J."/>
            <person name="Ruckert C."/>
        </authorList>
    </citation>
    <scope>NUCLEOTIDE SEQUENCE</scope>
    <source>
        <strain evidence="1">CGMCC 1.8885</strain>
    </source>
</reference>
<evidence type="ECO:0000313" key="4">
    <source>
        <dbReference type="Proteomes" id="UP000652720"/>
    </source>
</evidence>
<accession>A0AAV4K730</accession>